<keyword evidence="1" id="KW-0238">DNA-binding</keyword>
<dbReference type="GO" id="GO:0006355">
    <property type="term" value="P:regulation of DNA-templated transcription"/>
    <property type="evidence" value="ECO:0007669"/>
    <property type="project" value="InterPro"/>
</dbReference>
<dbReference type="CDD" id="cd06170">
    <property type="entry name" value="LuxR_C_like"/>
    <property type="match status" value="1"/>
</dbReference>
<dbReference type="InterPro" id="IPR011006">
    <property type="entry name" value="CheY-like_superfamily"/>
</dbReference>
<dbReference type="SMART" id="SM00421">
    <property type="entry name" value="HTH_LUXR"/>
    <property type="match status" value="1"/>
</dbReference>
<dbReference type="InterPro" id="IPR036388">
    <property type="entry name" value="WH-like_DNA-bd_sf"/>
</dbReference>
<dbReference type="SUPFAM" id="SSF46894">
    <property type="entry name" value="C-terminal effector domain of the bipartite response regulators"/>
    <property type="match status" value="1"/>
</dbReference>
<keyword evidence="2" id="KW-0597">Phosphoprotein</keyword>
<evidence type="ECO:0000313" key="5">
    <source>
        <dbReference type="EMBL" id="EGG54598.1"/>
    </source>
</evidence>
<protein>
    <submittedName>
        <fullName evidence="5">Response regulator receiver domain protein</fullName>
    </submittedName>
</protein>
<dbReference type="Gene3D" id="1.10.10.10">
    <property type="entry name" value="Winged helix-like DNA-binding domain superfamily/Winged helix DNA-binding domain"/>
    <property type="match status" value="1"/>
</dbReference>
<keyword evidence="6" id="KW-1185">Reference proteome</keyword>
<dbReference type="SUPFAM" id="SSF52172">
    <property type="entry name" value="CheY-like"/>
    <property type="match status" value="1"/>
</dbReference>
<dbReference type="Gene3D" id="3.40.50.2300">
    <property type="match status" value="1"/>
</dbReference>
<dbReference type="InterPro" id="IPR001789">
    <property type="entry name" value="Sig_transdc_resp-reg_receiver"/>
</dbReference>
<evidence type="ECO:0000256" key="1">
    <source>
        <dbReference type="ARBA" id="ARBA00023125"/>
    </source>
</evidence>
<dbReference type="GeneID" id="43348833"/>
<dbReference type="RefSeq" id="WP_008864234.1">
    <property type="nucleotide sequence ID" value="NZ_CAXTIX010000007.1"/>
</dbReference>
<dbReference type="HOGENOM" id="CLU_000445_90_4_4"/>
<dbReference type="PROSITE" id="PS00622">
    <property type="entry name" value="HTH_LUXR_1"/>
    <property type="match status" value="1"/>
</dbReference>
<organism evidence="5 6">
    <name type="scientific">Parasutterella excrementihominis YIT 11859</name>
    <dbReference type="NCBI Taxonomy" id="762966"/>
    <lineage>
        <taxon>Bacteria</taxon>
        <taxon>Pseudomonadati</taxon>
        <taxon>Pseudomonadota</taxon>
        <taxon>Betaproteobacteria</taxon>
        <taxon>Burkholderiales</taxon>
        <taxon>Sutterellaceae</taxon>
        <taxon>Parasutterella</taxon>
    </lineage>
</organism>
<evidence type="ECO:0000313" key="6">
    <source>
        <dbReference type="Proteomes" id="UP000005156"/>
    </source>
</evidence>
<dbReference type="Proteomes" id="UP000005156">
    <property type="component" value="Unassembled WGS sequence"/>
</dbReference>
<dbReference type="eggNOG" id="COG4566">
    <property type="taxonomic scope" value="Bacteria"/>
</dbReference>
<dbReference type="Pfam" id="PF00196">
    <property type="entry name" value="GerE"/>
    <property type="match status" value="1"/>
</dbReference>
<comment type="caution">
    <text evidence="5">The sequence shown here is derived from an EMBL/GenBank/DDBJ whole genome shotgun (WGS) entry which is preliminary data.</text>
</comment>
<feature type="modified residue" description="4-aspartylphosphate" evidence="2">
    <location>
        <position position="56"/>
    </location>
</feature>
<proteinExistence type="predicted"/>
<gene>
    <name evidence="5" type="ORF">HMPREF9439_01423</name>
</gene>
<sequence>MSEISPLVRLVDDDDAFRESQKLFLSMCGYEVKDWADPVRFLEEDDPRVPGCLVLDIRMPEMTGLELQRALYVRGNKLPIIFLTGHGDIETAVYTMKYGAVDFFEKRGDPLKLRDSVSKACERSRQYWRQKKEEEKFEETFNSLTNREKDVIVLAAKGASNREIADQLGIGQETVKMHCSNAYGKLGVRSRLEAYQWLQKVPGDVFKEKAP</sequence>
<dbReference type="PANTHER" id="PTHR43214:SF44">
    <property type="entry name" value="TWO-COMPONENT RESPONSE REGULATOR"/>
    <property type="match status" value="1"/>
</dbReference>
<dbReference type="SMART" id="SM00448">
    <property type="entry name" value="REC"/>
    <property type="match status" value="1"/>
</dbReference>
<dbReference type="PROSITE" id="PS50110">
    <property type="entry name" value="RESPONSE_REGULATORY"/>
    <property type="match status" value="1"/>
</dbReference>
<evidence type="ECO:0000259" key="4">
    <source>
        <dbReference type="PROSITE" id="PS50110"/>
    </source>
</evidence>
<dbReference type="Pfam" id="PF00072">
    <property type="entry name" value="Response_reg"/>
    <property type="match status" value="1"/>
</dbReference>
<dbReference type="PANTHER" id="PTHR43214">
    <property type="entry name" value="TWO-COMPONENT RESPONSE REGULATOR"/>
    <property type="match status" value="1"/>
</dbReference>
<feature type="domain" description="Response regulatory" evidence="4">
    <location>
        <begin position="7"/>
        <end position="121"/>
    </location>
</feature>
<dbReference type="InterPro" id="IPR016032">
    <property type="entry name" value="Sig_transdc_resp-reg_C-effctor"/>
</dbReference>
<dbReference type="InterPro" id="IPR000792">
    <property type="entry name" value="Tscrpt_reg_LuxR_C"/>
</dbReference>
<dbReference type="GO" id="GO:0000160">
    <property type="term" value="P:phosphorelay signal transduction system"/>
    <property type="evidence" value="ECO:0007669"/>
    <property type="project" value="InterPro"/>
</dbReference>
<reference evidence="5 6" key="1">
    <citation type="submission" date="2011-02" db="EMBL/GenBank/DDBJ databases">
        <authorList>
            <person name="Weinstock G."/>
            <person name="Sodergren E."/>
            <person name="Clifton S."/>
            <person name="Fulton L."/>
            <person name="Fulton B."/>
            <person name="Courtney L."/>
            <person name="Fronick C."/>
            <person name="Harrison M."/>
            <person name="Strong C."/>
            <person name="Farmer C."/>
            <person name="Delahaunty K."/>
            <person name="Markovic C."/>
            <person name="Hall O."/>
            <person name="Minx P."/>
            <person name="Tomlinson C."/>
            <person name="Mitreva M."/>
            <person name="Hou S."/>
            <person name="Chen J."/>
            <person name="Wollam A."/>
            <person name="Pepin K.H."/>
            <person name="Johnson M."/>
            <person name="Bhonagiri V."/>
            <person name="Zhang X."/>
            <person name="Suruliraj S."/>
            <person name="Warren W."/>
            <person name="Chinwalla A."/>
            <person name="Mardis E.R."/>
            <person name="Wilson R.K."/>
        </authorList>
    </citation>
    <scope>NUCLEOTIDE SEQUENCE [LARGE SCALE GENOMIC DNA]</scope>
    <source>
        <strain evidence="5 6">YIT 11859</strain>
    </source>
</reference>
<dbReference type="AlphaFoldDB" id="F3QKG4"/>
<dbReference type="PROSITE" id="PS50043">
    <property type="entry name" value="HTH_LUXR_2"/>
    <property type="match status" value="1"/>
</dbReference>
<dbReference type="GO" id="GO:0003677">
    <property type="term" value="F:DNA binding"/>
    <property type="evidence" value="ECO:0007669"/>
    <property type="project" value="UniProtKB-KW"/>
</dbReference>
<dbReference type="InterPro" id="IPR039420">
    <property type="entry name" value="WalR-like"/>
</dbReference>
<feature type="domain" description="HTH luxR-type" evidence="3">
    <location>
        <begin position="138"/>
        <end position="202"/>
    </location>
</feature>
<accession>F3QKG4</accession>
<dbReference type="OrthoDB" id="9802186at2"/>
<dbReference type="EMBL" id="AFBP01000036">
    <property type="protein sequence ID" value="EGG54598.1"/>
    <property type="molecule type" value="Genomic_DNA"/>
</dbReference>
<evidence type="ECO:0000259" key="3">
    <source>
        <dbReference type="PROSITE" id="PS50043"/>
    </source>
</evidence>
<name>F3QKG4_9BURK</name>
<evidence type="ECO:0000256" key="2">
    <source>
        <dbReference type="PROSITE-ProRule" id="PRU00169"/>
    </source>
</evidence>
<dbReference type="PRINTS" id="PR00038">
    <property type="entry name" value="HTHLUXR"/>
</dbReference>